<dbReference type="SMART" id="SM01241">
    <property type="entry name" value="Integrin_b_cyt"/>
    <property type="match status" value="1"/>
</dbReference>
<comment type="similarity">
    <text evidence="2 17">Belongs to the integrin beta chain family.</text>
</comment>
<evidence type="ECO:0000256" key="13">
    <source>
        <dbReference type="ARBA" id="ARBA00023037"/>
    </source>
</evidence>
<keyword evidence="4" id="KW-0245">EGF-like domain</keyword>
<evidence type="ECO:0000259" key="21">
    <source>
        <dbReference type="SMART" id="SM00423"/>
    </source>
</evidence>
<keyword evidence="16" id="KW-0325">Glycoprotein</keyword>
<keyword evidence="10" id="KW-0460">Magnesium</keyword>
<dbReference type="InterPro" id="IPR012896">
    <property type="entry name" value="Integrin_bsu_tail"/>
</dbReference>
<dbReference type="Gene3D" id="2.60.40.1510">
    <property type="entry name" value="ntegrin, alpha v. Chain A, domain 3"/>
    <property type="match status" value="1"/>
</dbReference>
<dbReference type="InterPro" id="IPR015812">
    <property type="entry name" value="Integrin_bsu"/>
</dbReference>
<dbReference type="SUPFAM" id="SSF57196">
    <property type="entry name" value="EGF/Laminin"/>
    <property type="match status" value="2"/>
</dbReference>
<evidence type="ECO:0000256" key="17">
    <source>
        <dbReference type="RuleBase" id="RU000633"/>
    </source>
</evidence>
<evidence type="ECO:0000256" key="4">
    <source>
        <dbReference type="ARBA" id="ARBA00022536"/>
    </source>
</evidence>
<evidence type="ECO:0000256" key="7">
    <source>
        <dbReference type="ARBA" id="ARBA00022729"/>
    </source>
</evidence>
<dbReference type="Pfam" id="PF00362">
    <property type="entry name" value="Integrin_beta"/>
    <property type="match status" value="1"/>
</dbReference>
<dbReference type="Gene3D" id="3.40.50.410">
    <property type="entry name" value="von Willebrand factor, type A domain"/>
    <property type="match status" value="1"/>
</dbReference>
<keyword evidence="14 18" id="KW-0472">Membrane</keyword>
<dbReference type="InterPro" id="IPR002369">
    <property type="entry name" value="Integrin_bsu_VWA"/>
</dbReference>
<dbReference type="InterPro" id="IPR036465">
    <property type="entry name" value="vWFA_dom_sf"/>
</dbReference>
<feature type="chain" id="PRO_5046607949" description="Integrin beta" evidence="19">
    <location>
        <begin position="19"/>
        <end position="801"/>
    </location>
</feature>
<evidence type="ECO:0000256" key="11">
    <source>
        <dbReference type="ARBA" id="ARBA00022889"/>
    </source>
</evidence>
<dbReference type="InterPro" id="IPR036349">
    <property type="entry name" value="Integrin_bsu_tail_dom_sf"/>
</dbReference>
<dbReference type="GeneID" id="106815792"/>
<dbReference type="Pfam" id="PF17205">
    <property type="entry name" value="PSI_integrin"/>
    <property type="match status" value="1"/>
</dbReference>
<dbReference type="PANTHER" id="PTHR10082:SF60">
    <property type="entry name" value="INTEGRIN BETA-PS"/>
    <property type="match status" value="1"/>
</dbReference>
<reference evidence="25" key="1">
    <citation type="submission" date="2025-08" db="UniProtKB">
        <authorList>
            <consortium name="RefSeq"/>
        </authorList>
    </citation>
    <scope>IDENTIFICATION</scope>
</reference>
<evidence type="ECO:0000256" key="19">
    <source>
        <dbReference type="SAM" id="SignalP"/>
    </source>
</evidence>
<keyword evidence="12 18" id="KW-1133">Transmembrane helix</keyword>
<dbReference type="PIRSF" id="PIRSF002512">
    <property type="entry name" value="Integrin_B"/>
    <property type="match status" value="1"/>
</dbReference>
<dbReference type="InterPro" id="IPR040622">
    <property type="entry name" value="EGF_integrin_1"/>
</dbReference>
<evidence type="ECO:0000256" key="12">
    <source>
        <dbReference type="ARBA" id="ARBA00022989"/>
    </source>
</evidence>
<feature type="domain" description="Integrin beta subunit cytoplasmic" evidence="22">
    <location>
        <begin position="746"/>
        <end position="791"/>
    </location>
</feature>
<dbReference type="Pfam" id="PF07965">
    <property type="entry name" value="Integrin_B_tail"/>
    <property type="match status" value="1"/>
</dbReference>
<dbReference type="PANTHER" id="PTHR10082">
    <property type="entry name" value="INTEGRIN BETA SUBUNIT"/>
    <property type="match status" value="1"/>
</dbReference>
<dbReference type="InterPro" id="IPR014836">
    <property type="entry name" value="Integrin_bsu_cyt_dom"/>
</dbReference>
<evidence type="ECO:0000256" key="1">
    <source>
        <dbReference type="ARBA" id="ARBA00004251"/>
    </source>
</evidence>
<evidence type="ECO:0000259" key="23">
    <source>
        <dbReference type="SMART" id="SM01242"/>
    </source>
</evidence>
<evidence type="ECO:0000256" key="15">
    <source>
        <dbReference type="ARBA" id="ARBA00023157"/>
    </source>
</evidence>
<evidence type="ECO:0000256" key="8">
    <source>
        <dbReference type="ARBA" id="ARBA00022737"/>
    </source>
</evidence>
<keyword evidence="3" id="KW-1003">Cell membrane</keyword>
<evidence type="ECO:0000256" key="16">
    <source>
        <dbReference type="ARBA" id="ARBA00023180"/>
    </source>
</evidence>
<keyword evidence="11 17" id="KW-0130">Cell adhesion</keyword>
<dbReference type="SMART" id="SM01242">
    <property type="entry name" value="Integrin_B_tail"/>
    <property type="match status" value="1"/>
</dbReference>
<dbReference type="SMART" id="SM00423">
    <property type="entry name" value="PSI"/>
    <property type="match status" value="1"/>
</dbReference>
<name>A0ABM1EUB3_PRICU</name>
<comment type="subcellular location">
    <subcellularLocation>
        <location evidence="1 17">Cell membrane</location>
        <topology evidence="1 17">Single-pass type I membrane protein</topology>
    </subcellularLocation>
</comment>
<feature type="transmembrane region" description="Helical" evidence="18">
    <location>
        <begin position="723"/>
        <end position="745"/>
    </location>
</feature>
<feature type="domain" description="Integrin beta subunit tail" evidence="23">
    <location>
        <begin position="629"/>
        <end position="722"/>
    </location>
</feature>
<dbReference type="Pfam" id="PF18372">
    <property type="entry name" value="I-EGF_1"/>
    <property type="match status" value="1"/>
</dbReference>
<evidence type="ECO:0000256" key="18">
    <source>
        <dbReference type="SAM" id="Phobius"/>
    </source>
</evidence>
<feature type="domain" description="PSI" evidence="21">
    <location>
        <begin position="27"/>
        <end position="71"/>
    </location>
</feature>
<evidence type="ECO:0000259" key="20">
    <source>
        <dbReference type="SMART" id="SM00187"/>
    </source>
</evidence>
<keyword evidence="8" id="KW-0677">Repeat</keyword>
<evidence type="ECO:0000256" key="9">
    <source>
        <dbReference type="ARBA" id="ARBA00022837"/>
    </source>
</evidence>
<feature type="signal peptide" evidence="19">
    <location>
        <begin position="1"/>
        <end position="18"/>
    </location>
</feature>
<dbReference type="Pfam" id="PF07974">
    <property type="entry name" value="EGF_2"/>
    <property type="match status" value="1"/>
</dbReference>
<keyword evidence="9" id="KW-0106">Calcium</keyword>
<keyword evidence="24" id="KW-1185">Reference proteome</keyword>
<dbReference type="InterPro" id="IPR016201">
    <property type="entry name" value="PSI"/>
</dbReference>
<organism evidence="24 25">
    <name type="scientific">Priapulus caudatus</name>
    <name type="common">Priapulid worm</name>
    <dbReference type="NCBI Taxonomy" id="37621"/>
    <lineage>
        <taxon>Eukaryota</taxon>
        <taxon>Metazoa</taxon>
        <taxon>Ecdysozoa</taxon>
        <taxon>Scalidophora</taxon>
        <taxon>Priapulida</taxon>
        <taxon>Priapulimorpha</taxon>
        <taxon>Priapulimorphida</taxon>
        <taxon>Priapulidae</taxon>
        <taxon>Priapulus</taxon>
    </lineage>
</organism>
<dbReference type="Pfam" id="PF08725">
    <property type="entry name" value="Integrin_b_cyt"/>
    <property type="match status" value="1"/>
</dbReference>
<keyword evidence="6" id="KW-0479">Metal-binding</keyword>
<dbReference type="RefSeq" id="XP_014675784.1">
    <property type="nucleotide sequence ID" value="XM_014820298.1"/>
</dbReference>
<dbReference type="SUPFAM" id="SSF69179">
    <property type="entry name" value="Integrin domains"/>
    <property type="match status" value="1"/>
</dbReference>
<dbReference type="InterPro" id="IPR013111">
    <property type="entry name" value="EGF_extracell"/>
</dbReference>
<keyword evidence="5 17" id="KW-0812">Transmembrane</keyword>
<dbReference type="SUPFAM" id="SSF53300">
    <property type="entry name" value="vWA-like"/>
    <property type="match status" value="1"/>
</dbReference>
<evidence type="ECO:0000313" key="25">
    <source>
        <dbReference type="RefSeq" id="XP_014675784.1"/>
    </source>
</evidence>
<dbReference type="InterPro" id="IPR057073">
    <property type="entry name" value="EGF_integrin_2"/>
</dbReference>
<evidence type="ECO:0000256" key="6">
    <source>
        <dbReference type="ARBA" id="ARBA00022723"/>
    </source>
</evidence>
<dbReference type="SMART" id="SM00187">
    <property type="entry name" value="INB"/>
    <property type="match status" value="1"/>
</dbReference>
<dbReference type="InterPro" id="IPR057243">
    <property type="entry name" value="Integrin_I-EGF_CS"/>
</dbReference>
<evidence type="ECO:0000259" key="22">
    <source>
        <dbReference type="SMART" id="SM01241"/>
    </source>
</evidence>
<evidence type="ECO:0000256" key="14">
    <source>
        <dbReference type="ARBA" id="ARBA00023136"/>
    </source>
</evidence>
<protein>
    <recommendedName>
        <fullName evidence="17">Integrin beta</fullName>
    </recommendedName>
</protein>
<keyword evidence="13 17" id="KW-0401">Integrin</keyword>
<dbReference type="InterPro" id="IPR033760">
    <property type="entry name" value="Integrin_beta_N"/>
</dbReference>
<evidence type="ECO:0000256" key="5">
    <source>
        <dbReference type="ARBA" id="ARBA00022692"/>
    </source>
</evidence>
<gene>
    <name evidence="25" type="primary">LOC106815792</name>
</gene>
<feature type="domain" description="Integrin beta subunit VWA" evidence="20">
    <location>
        <begin position="33"/>
        <end position="448"/>
    </location>
</feature>
<evidence type="ECO:0000256" key="2">
    <source>
        <dbReference type="ARBA" id="ARBA00007449"/>
    </source>
</evidence>
<dbReference type="Proteomes" id="UP000695022">
    <property type="component" value="Unplaced"/>
</dbReference>
<accession>A0ABM1EUB3</accession>
<keyword evidence="7 19" id="KW-0732">Signal</keyword>
<sequence>MHNVWIVFLLAALATALAQDTVSSSNPCSAFKTCGDCITGNPSCAWCTQDGFEGQGSRCDTLNNLKSKECSDEFITNPSTKFMVDKADPLSSGSVGVQDEAVQVYPQEVTLTVRPHKPYTMTMEYRQAMDYPVDLYYLMDLSNSMEDDKSQLAALGDILAAKMQSITKNFRLGFGSFVDKTVMPYVSTVPAKLNAPCDGCAAPYSFKHHLDLTTNTKLFSAKVTETPVSGNLDSPEGGMDALMQAIVCEDAIGWRKVARHLVIFSTDASFHYAGDGKLGGIVKPNDGVCHMRNNEYTMATELDYPSISQLIRVVKEKSINLIFAVTENTFGVYDELSALIHGSTAGVLANDSSNIVDLVQENYDKIRSEVLLSDNATEGITVKYHSSCLGNEVEETNKCMGMKVGDTVTFNVTITVDSCPENGEQTLVIKPVNINEELRIRLRVECECDCESSGVLDSPRCNGTGTYECGICDCPPGFKGRQCECDAKQYTGDASEDSCKLNPNDTSAQTCFGRGECVCGVCECYEREKPGERVWGEVCQCDNFSCGNYKLAICGGTGRGECDCGKCVCKPEYKGDRCQCPSSEQSCMADNGLICAGHGKCDCGRCLCDADSLYRGPLCEDCPTCAGQCEDNRDCVQCVMWGTGIYDTKELCDANCANKTIIPEDEVYEDAEAGVRKCQFKDTDGCTFYFTYEYNKTIDTQPESDVVIIRAQKTKHCPPPVPLAAIIAGVVGGIVAVGLALLIIWKLLTMIHDRREFAKFEKERQNAKWDTGENPIYKQATSTFKNPTYWYNSNSIKLPKH</sequence>
<evidence type="ECO:0000313" key="24">
    <source>
        <dbReference type="Proteomes" id="UP000695022"/>
    </source>
</evidence>
<dbReference type="InterPro" id="IPR032695">
    <property type="entry name" value="Integrin_dom_sf"/>
</dbReference>
<dbReference type="PROSITE" id="PS52047">
    <property type="entry name" value="I_EGF_2"/>
    <property type="match status" value="1"/>
</dbReference>
<dbReference type="Pfam" id="PF23105">
    <property type="entry name" value="EGF_integrin"/>
    <property type="match status" value="1"/>
</dbReference>
<dbReference type="SUPFAM" id="SSF69687">
    <property type="entry name" value="Integrin beta tail domain"/>
    <property type="match status" value="1"/>
</dbReference>
<dbReference type="PRINTS" id="PR01186">
    <property type="entry name" value="INTEGRINB"/>
</dbReference>
<dbReference type="Gene3D" id="2.10.25.10">
    <property type="entry name" value="Laminin"/>
    <property type="match status" value="4"/>
</dbReference>
<evidence type="ECO:0000256" key="3">
    <source>
        <dbReference type="ARBA" id="ARBA00022475"/>
    </source>
</evidence>
<dbReference type="SUPFAM" id="SSF103575">
    <property type="entry name" value="Plexin repeat"/>
    <property type="match status" value="1"/>
</dbReference>
<dbReference type="Gene3D" id="4.10.1240.30">
    <property type="match status" value="1"/>
</dbReference>
<dbReference type="PROSITE" id="PS00243">
    <property type="entry name" value="I_EGF_1"/>
    <property type="match status" value="1"/>
</dbReference>
<evidence type="ECO:0000256" key="10">
    <source>
        <dbReference type="ARBA" id="ARBA00022842"/>
    </source>
</evidence>
<proteinExistence type="inferred from homology"/>
<dbReference type="Gene3D" id="3.30.1680.10">
    <property type="entry name" value="ligand-binding face of the semaphorins, domain 2"/>
    <property type="match status" value="1"/>
</dbReference>
<dbReference type="Gene3D" id="1.20.5.100">
    <property type="entry name" value="Cytochrome c1, transmembrane anchor, C-terminal"/>
    <property type="match status" value="1"/>
</dbReference>
<keyword evidence="15" id="KW-1015">Disulfide bond</keyword>